<accession>A0A1M5NE81</accession>
<organism evidence="1 2">
    <name type="scientific">Hydrocarboniphaga daqingensis</name>
    <dbReference type="NCBI Taxonomy" id="490188"/>
    <lineage>
        <taxon>Bacteria</taxon>
        <taxon>Pseudomonadati</taxon>
        <taxon>Pseudomonadota</taxon>
        <taxon>Gammaproteobacteria</taxon>
        <taxon>Nevskiales</taxon>
        <taxon>Nevskiaceae</taxon>
        <taxon>Hydrocarboniphaga</taxon>
    </lineage>
</organism>
<gene>
    <name evidence="1" type="ORF">SAMN04488068_1792</name>
</gene>
<dbReference type="Proteomes" id="UP000199758">
    <property type="component" value="Unassembled WGS sequence"/>
</dbReference>
<evidence type="ECO:0000313" key="1">
    <source>
        <dbReference type="EMBL" id="SHG87499.1"/>
    </source>
</evidence>
<proteinExistence type="predicted"/>
<dbReference type="PANTHER" id="PTHR36529">
    <property type="entry name" value="SLL1095 PROTEIN"/>
    <property type="match status" value="1"/>
</dbReference>
<dbReference type="EMBL" id="FQWZ01000003">
    <property type="protein sequence ID" value="SHG87499.1"/>
    <property type="molecule type" value="Genomic_DNA"/>
</dbReference>
<keyword evidence="2" id="KW-1185">Reference proteome</keyword>
<dbReference type="Gene3D" id="3.90.550.10">
    <property type="entry name" value="Spore Coat Polysaccharide Biosynthesis Protein SpsA, Chain A"/>
    <property type="match status" value="1"/>
</dbReference>
<dbReference type="InterPro" id="IPR018641">
    <property type="entry name" value="Trfase_1_rSAM/seldom-assoc"/>
</dbReference>
<protein>
    <recommendedName>
        <fullName evidence="3">Glycosyltransferase</fullName>
    </recommendedName>
</protein>
<evidence type="ECO:0000313" key="2">
    <source>
        <dbReference type="Proteomes" id="UP000199758"/>
    </source>
</evidence>
<name>A0A1M5NE81_9GAMM</name>
<dbReference type="SUPFAM" id="SSF53448">
    <property type="entry name" value="Nucleotide-diphospho-sugar transferases"/>
    <property type="match status" value="1"/>
</dbReference>
<sequence length="212" mass="22888">MRPPRVAIGVMAKAPVPGYAKTRLIPLLGADGAAALQQQLILRTVALARSVSPTLLQLFVGGDAAHPLWAQCDRDHGAQLSPQRGDDLGVRMRDALLSMRQQADVAIVIGTDCVAMQAAHIQAAAAALASARMVFIPADDGGYVLVGAREPHPAAFTTSIDWGSERVMQQTRDALSSQGWRSPDDWRELPPLWDIDRPEDYQRALQLGALVR</sequence>
<dbReference type="RefSeq" id="WP_072896587.1">
    <property type="nucleotide sequence ID" value="NZ_FQWZ01000003.1"/>
</dbReference>
<dbReference type="STRING" id="490188.SAMN04488068_1792"/>
<reference evidence="1 2" key="1">
    <citation type="submission" date="2016-11" db="EMBL/GenBank/DDBJ databases">
        <authorList>
            <person name="Jaros S."/>
            <person name="Januszkiewicz K."/>
            <person name="Wedrychowicz H."/>
        </authorList>
    </citation>
    <scope>NUCLEOTIDE SEQUENCE [LARGE SCALE GENOMIC DNA]</scope>
    <source>
        <strain evidence="1 2">CGMCC 1.7049</strain>
    </source>
</reference>
<dbReference type="AlphaFoldDB" id="A0A1M5NE81"/>
<dbReference type="Pfam" id="PF09837">
    <property type="entry name" value="DUF2064"/>
    <property type="match status" value="1"/>
</dbReference>
<dbReference type="NCBIfam" id="TIGR04282">
    <property type="entry name" value="glyco_like_cofC"/>
    <property type="match status" value="1"/>
</dbReference>
<dbReference type="InterPro" id="IPR029044">
    <property type="entry name" value="Nucleotide-diphossugar_trans"/>
</dbReference>
<evidence type="ECO:0008006" key="3">
    <source>
        <dbReference type="Google" id="ProtNLM"/>
    </source>
</evidence>
<dbReference type="OrthoDB" id="9798250at2"/>
<dbReference type="PANTHER" id="PTHR36529:SF1">
    <property type="entry name" value="GLYCOSYLTRANSFERASE"/>
    <property type="match status" value="1"/>
</dbReference>